<dbReference type="STRING" id="980251.GCA_001642875_01005"/>
<dbReference type="Gene3D" id="3.10.110.10">
    <property type="entry name" value="Ubiquitin Conjugating Enzyme"/>
    <property type="match status" value="1"/>
</dbReference>
<dbReference type="RefSeq" id="WP_075083797.1">
    <property type="nucleotide sequence ID" value="NZ_CP042912.1"/>
</dbReference>
<dbReference type="PROSITE" id="PS50127">
    <property type="entry name" value="UBC_2"/>
    <property type="match status" value="1"/>
</dbReference>
<proteinExistence type="predicted"/>
<dbReference type="InterPro" id="IPR000608">
    <property type="entry name" value="UBC"/>
</dbReference>
<organism evidence="3 4">
    <name type="scientific">Mariniblastus fucicola</name>
    <dbReference type="NCBI Taxonomy" id="980251"/>
    <lineage>
        <taxon>Bacteria</taxon>
        <taxon>Pseudomonadati</taxon>
        <taxon>Planctomycetota</taxon>
        <taxon>Planctomycetia</taxon>
        <taxon>Pirellulales</taxon>
        <taxon>Pirellulaceae</taxon>
        <taxon>Mariniblastus</taxon>
    </lineage>
</organism>
<feature type="compositionally biased region" description="Low complexity" evidence="1">
    <location>
        <begin position="259"/>
        <end position="281"/>
    </location>
</feature>
<reference evidence="3 4" key="1">
    <citation type="submission" date="2019-08" db="EMBL/GenBank/DDBJ databases">
        <title>Deep-cultivation of Planctomycetes and their phenomic and genomic characterization uncovers novel biology.</title>
        <authorList>
            <person name="Wiegand S."/>
            <person name="Jogler M."/>
            <person name="Boedeker C."/>
            <person name="Pinto D."/>
            <person name="Vollmers J."/>
            <person name="Rivas-Marin E."/>
            <person name="Kohn T."/>
            <person name="Peeters S.H."/>
            <person name="Heuer A."/>
            <person name="Rast P."/>
            <person name="Oberbeckmann S."/>
            <person name="Bunk B."/>
            <person name="Jeske O."/>
            <person name="Meyerdierks A."/>
            <person name="Storesund J.E."/>
            <person name="Kallscheuer N."/>
            <person name="Luecker S."/>
            <person name="Lage O.M."/>
            <person name="Pohl T."/>
            <person name="Merkel B.J."/>
            <person name="Hornburger P."/>
            <person name="Mueller R.-W."/>
            <person name="Bruemmer F."/>
            <person name="Labrenz M."/>
            <person name="Spormann A.M."/>
            <person name="Op den Camp H."/>
            <person name="Overmann J."/>
            <person name="Amann R."/>
            <person name="Jetten M.S.M."/>
            <person name="Mascher T."/>
            <person name="Medema M.H."/>
            <person name="Devos D.P."/>
            <person name="Kaster A.-K."/>
            <person name="Ovreas L."/>
            <person name="Rohde M."/>
            <person name="Galperin M.Y."/>
            <person name="Jogler C."/>
        </authorList>
    </citation>
    <scope>NUCLEOTIDE SEQUENCE [LARGE SCALE GENOMIC DNA]</scope>
    <source>
        <strain evidence="3 4">FC18</strain>
    </source>
</reference>
<dbReference type="KEGG" id="mff:MFFC18_45640"/>
<evidence type="ECO:0000259" key="2">
    <source>
        <dbReference type="PROSITE" id="PS50127"/>
    </source>
</evidence>
<evidence type="ECO:0000256" key="1">
    <source>
        <dbReference type="SAM" id="MobiDB-lite"/>
    </source>
</evidence>
<feature type="domain" description="UBC core" evidence="2">
    <location>
        <begin position="5"/>
        <end position="165"/>
    </location>
</feature>
<sequence>MRKSPRQRRLEADFRSVEELDAESSIFSFQASGSPPSRYRLQFVGPGLCRDSRGKVKIVDTHEVIVELGASYPRMVPNLLWQTPVFHPNISNNGVVCLGGYGTHWVPSLTLDEMSTMLWDMIRYKNFDIQSPYNRDAASWARDQRQFSFPLDNRDIRDLVNKPKESLHQSQSSVERISESKAQDGKSVFGVLGALANRFRDRVNRSESEVIDVTSSAEPIAVESSSGEFDDSVGSESEVIRLDESDVEVVSDEVISVEVEPSELLSSESSSSENESPAEESAFVDASEIEIIEDGISFIDPEDNIQPDVANELKNTGIVFLD</sequence>
<dbReference type="EMBL" id="CP042912">
    <property type="protein sequence ID" value="QEG24643.1"/>
    <property type="molecule type" value="Genomic_DNA"/>
</dbReference>
<feature type="region of interest" description="Disordered" evidence="1">
    <location>
        <begin position="259"/>
        <end position="286"/>
    </location>
</feature>
<dbReference type="CDD" id="cd00195">
    <property type="entry name" value="UBCc_UEV"/>
    <property type="match status" value="1"/>
</dbReference>
<gene>
    <name evidence="3" type="ORF">MFFC18_45640</name>
</gene>
<dbReference type="InterPro" id="IPR016135">
    <property type="entry name" value="UBQ-conjugating_enzyme/RWD"/>
</dbReference>
<dbReference type="Pfam" id="PF00179">
    <property type="entry name" value="UQ_con"/>
    <property type="match status" value="1"/>
</dbReference>
<dbReference type="SUPFAM" id="SSF54495">
    <property type="entry name" value="UBC-like"/>
    <property type="match status" value="1"/>
</dbReference>
<evidence type="ECO:0000313" key="4">
    <source>
        <dbReference type="Proteomes" id="UP000322214"/>
    </source>
</evidence>
<protein>
    <submittedName>
        <fullName evidence="3">Ubiquitin-conjugating enzyme</fullName>
    </submittedName>
</protein>
<keyword evidence="4" id="KW-1185">Reference proteome</keyword>
<dbReference type="Proteomes" id="UP000322214">
    <property type="component" value="Chromosome"/>
</dbReference>
<dbReference type="AlphaFoldDB" id="A0A5B9PQQ3"/>
<accession>A0A5B9PQQ3</accession>
<evidence type="ECO:0000313" key="3">
    <source>
        <dbReference type="EMBL" id="QEG24643.1"/>
    </source>
</evidence>
<name>A0A5B9PQQ3_9BACT</name>